<feature type="region of interest" description="Disordered" evidence="1">
    <location>
        <begin position="1"/>
        <end position="24"/>
    </location>
</feature>
<accession>A0AAF0U9Q9</accession>
<feature type="compositionally biased region" description="Basic and acidic residues" evidence="1">
    <location>
        <begin position="13"/>
        <end position="24"/>
    </location>
</feature>
<dbReference type="AlphaFoldDB" id="A0AAF0U9Q9"/>
<evidence type="ECO:0000256" key="1">
    <source>
        <dbReference type="SAM" id="MobiDB-lite"/>
    </source>
</evidence>
<protein>
    <submittedName>
        <fullName evidence="2">Uncharacterized protein</fullName>
    </submittedName>
</protein>
<evidence type="ECO:0000313" key="2">
    <source>
        <dbReference type="EMBL" id="WMV41751.1"/>
    </source>
</evidence>
<proteinExistence type="predicted"/>
<gene>
    <name evidence="2" type="ORF">MTR67_035136</name>
</gene>
<sequence>MSHLMIAQNQRNQLDRRETKPRIF</sequence>
<dbReference type="EMBL" id="CP133619">
    <property type="protein sequence ID" value="WMV41751.1"/>
    <property type="molecule type" value="Genomic_DNA"/>
</dbReference>
<reference evidence="2" key="1">
    <citation type="submission" date="2023-08" db="EMBL/GenBank/DDBJ databases">
        <title>A de novo genome assembly of Solanum verrucosum Schlechtendal, a Mexican diploid species geographically isolated from the other diploid A-genome species in potato relatives.</title>
        <authorList>
            <person name="Hosaka K."/>
        </authorList>
    </citation>
    <scope>NUCLEOTIDE SEQUENCE</scope>
    <source>
        <tissue evidence="2">Young leaves</tissue>
    </source>
</reference>
<keyword evidence="3" id="KW-1185">Reference proteome</keyword>
<evidence type="ECO:0000313" key="3">
    <source>
        <dbReference type="Proteomes" id="UP001234989"/>
    </source>
</evidence>
<name>A0AAF0U9Q9_SOLVR</name>
<organism evidence="2 3">
    <name type="scientific">Solanum verrucosum</name>
    <dbReference type="NCBI Taxonomy" id="315347"/>
    <lineage>
        <taxon>Eukaryota</taxon>
        <taxon>Viridiplantae</taxon>
        <taxon>Streptophyta</taxon>
        <taxon>Embryophyta</taxon>
        <taxon>Tracheophyta</taxon>
        <taxon>Spermatophyta</taxon>
        <taxon>Magnoliopsida</taxon>
        <taxon>eudicotyledons</taxon>
        <taxon>Gunneridae</taxon>
        <taxon>Pentapetalae</taxon>
        <taxon>asterids</taxon>
        <taxon>lamiids</taxon>
        <taxon>Solanales</taxon>
        <taxon>Solanaceae</taxon>
        <taxon>Solanoideae</taxon>
        <taxon>Solaneae</taxon>
        <taxon>Solanum</taxon>
    </lineage>
</organism>
<dbReference type="Proteomes" id="UP001234989">
    <property type="component" value="Chromosome 8"/>
</dbReference>